<gene>
    <name evidence="1" type="ordered locus">YpsIP31758_3839</name>
</gene>
<dbReference type="EMBL" id="CP000720">
    <property type="protein sequence ID" value="ABS49384.1"/>
    <property type="molecule type" value="Genomic_DNA"/>
</dbReference>
<dbReference type="Proteomes" id="UP000002412">
    <property type="component" value="Chromosome"/>
</dbReference>
<dbReference type="KEGG" id="ypi:YpsIP31758_3839"/>
<accession>A0A0U1R2A6</accession>
<evidence type="ECO:0000313" key="2">
    <source>
        <dbReference type="Proteomes" id="UP000002412"/>
    </source>
</evidence>
<dbReference type="HOGENOM" id="CLU_3067837_0_0_6"/>
<reference evidence="1 2" key="1">
    <citation type="journal article" date="2007" name="PLoS Genet.">
        <title>The complete genome sequence of Yersinia pseudotuberculosis IP31758, the causative agent of Far East scarlet-like fever.</title>
        <authorList>
            <person name="Eppinger M."/>
            <person name="Rosovitz M.J."/>
            <person name="Fricke W.F."/>
            <person name="Rasko D.A."/>
            <person name="Kokorina G."/>
            <person name="Fayolle C."/>
            <person name="Lindler L.E."/>
            <person name="Carniel E."/>
            <person name="Ravel J."/>
        </authorList>
    </citation>
    <scope>NUCLEOTIDE SEQUENCE [LARGE SCALE GENOMIC DNA]</scope>
    <source>
        <strain evidence="1 2">IP 31758</strain>
    </source>
</reference>
<protein>
    <submittedName>
        <fullName evidence="1">Uncharacterized protein</fullName>
    </submittedName>
</protein>
<name>A0A0U1R2A6_YERP3</name>
<organism evidence="1 2">
    <name type="scientific">Yersinia pseudotuberculosis serotype O:1b (strain IP 31758)</name>
    <dbReference type="NCBI Taxonomy" id="349747"/>
    <lineage>
        <taxon>Bacteria</taxon>
        <taxon>Pseudomonadati</taxon>
        <taxon>Pseudomonadota</taxon>
        <taxon>Gammaproteobacteria</taxon>
        <taxon>Enterobacterales</taxon>
        <taxon>Yersiniaceae</taxon>
        <taxon>Yersinia</taxon>
    </lineage>
</organism>
<dbReference type="AlphaFoldDB" id="A0A0U1R2A6"/>
<sequence length="53" mass="5998">MGMGPSLQRVISVFCTQQKNHALGMGLSVQRVISVFRAQQNPTLWAWGYQYNV</sequence>
<proteinExistence type="predicted"/>
<evidence type="ECO:0000313" key="1">
    <source>
        <dbReference type="EMBL" id="ABS49384.1"/>
    </source>
</evidence>